<evidence type="ECO:0000313" key="2">
    <source>
        <dbReference type="Proteomes" id="UP001162992"/>
    </source>
</evidence>
<gene>
    <name evidence="1" type="ORF">O6H91_05G097700</name>
</gene>
<reference evidence="2" key="1">
    <citation type="journal article" date="2024" name="Proc. Natl. Acad. Sci. U.S.A.">
        <title>Extraordinary preservation of gene collinearity over three hundred million years revealed in homosporous lycophytes.</title>
        <authorList>
            <person name="Li C."/>
            <person name="Wickell D."/>
            <person name="Kuo L.Y."/>
            <person name="Chen X."/>
            <person name="Nie B."/>
            <person name="Liao X."/>
            <person name="Peng D."/>
            <person name="Ji J."/>
            <person name="Jenkins J."/>
            <person name="Williams M."/>
            <person name="Shu S."/>
            <person name="Plott C."/>
            <person name="Barry K."/>
            <person name="Rajasekar S."/>
            <person name="Grimwood J."/>
            <person name="Han X."/>
            <person name="Sun S."/>
            <person name="Hou Z."/>
            <person name="He W."/>
            <person name="Dai G."/>
            <person name="Sun C."/>
            <person name="Schmutz J."/>
            <person name="Leebens-Mack J.H."/>
            <person name="Li F.W."/>
            <person name="Wang L."/>
        </authorList>
    </citation>
    <scope>NUCLEOTIDE SEQUENCE [LARGE SCALE GENOMIC DNA]</scope>
    <source>
        <strain evidence="2">cv. PW_Plant_1</strain>
    </source>
</reference>
<organism evidence="1 2">
    <name type="scientific">Diphasiastrum complanatum</name>
    <name type="common">Issler's clubmoss</name>
    <name type="synonym">Lycopodium complanatum</name>
    <dbReference type="NCBI Taxonomy" id="34168"/>
    <lineage>
        <taxon>Eukaryota</taxon>
        <taxon>Viridiplantae</taxon>
        <taxon>Streptophyta</taxon>
        <taxon>Embryophyta</taxon>
        <taxon>Tracheophyta</taxon>
        <taxon>Lycopodiopsida</taxon>
        <taxon>Lycopodiales</taxon>
        <taxon>Lycopodiaceae</taxon>
        <taxon>Lycopodioideae</taxon>
        <taxon>Diphasiastrum</taxon>
    </lineage>
</organism>
<evidence type="ECO:0000313" key="1">
    <source>
        <dbReference type="EMBL" id="KAJ7556777.1"/>
    </source>
</evidence>
<proteinExistence type="predicted"/>
<accession>A0ACC2DRL1</accession>
<comment type="caution">
    <text evidence="1">The sequence shown here is derived from an EMBL/GenBank/DDBJ whole genome shotgun (WGS) entry which is preliminary data.</text>
</comment>
<dbReference type="EMBL" id="CM055096">
    <property type="protein sequence ID" value="KAJ7556777.1"/>
    <property type="molecule type" value="Genomic_DNA"/>
</dbReference>
<keyword evidence="2" id="KW-1185">Reference proteome</keyword>
<sequence>MRCFGPPFAFREKFCGGAEPRHAIHRHQTAASYISRGVMYDDGTTNEIRCGSVEDQRLCDRQRKLVADQLSDYELPSANKNPAEEPAPVSRP</sequence>
<dbReference type="Proteomes" id="UP001162992">
    <property type="component" value="Chromosome 5"/>
</dbReference>
<name>A0ACC2DRL1_DIPCM</name>
<protein>
    <submittedName>
        <fullName evidence="1">Uncharacterized protein</fullName>
    </submittedName>
</protein>